<dbReference type="OrthoDB" id="6083831at2759"/>
<dbReference type="GO" id="GO:0071897">
    <property type="term" value="P:DNA biosynthetic process"/>
    <property type="evidence" value="ECO:0007669"/>
    <property type="project" value="UniProtKB-ARBA"/>
</dbReference>
<dbReference type="Gene3D" id="3.10.10.10">
    <property type="entry name" value="HIV Type 1 Reverse Transcriptase, subunit A, domain 1"/>
    <property type="match status" value="1"/>
</dbReference>
<dbReference type="InterPro" id="IPR043128">
    <property type="entry name" value="Rev_trsase/Diguanyl_cyclase"/>
</dbReference>
<dbReference type="EMBL" id="CADEBC010000484">
    <property type="protein sequence ID" value="CAB3235044.1"/>
    <property type="molecule type" value="Genomic_DNA"/>
</dbReference>
<protein>
    <submittedName>
        <fullName evidence="1">Uncharacterized protein</fullName>
    </submittedName>
</protein>
<accession>A0A8S0ZLW8</accession>
<name>A0A8S0ZLW8_ARCPL</name>
<evidence type="ECO:0000313" key="1">
    <source>
        <dbReference type="EMBL" id="CAB3235044.1"/>
    </source>
</evidence>
<dbReference type="SUPFAM" id="SSF56672">
    <property type="entry name" value="DNA/RNA polymerases"/>
    <property type="match status" value="1"/>
</dbReference>
<evidence type="ECO:0000313" key="2">
    <source>
        <dbReference type="Proteomes" id="UP000494106"/>
    </source>
</evidence>
<keyword evidence="2" id="KW-1185">Reference proteome</keyword>
<gene>
    <name evidence="1" type="ORF">APLA_LOCUS5878</name>
</gene>
<dbReference type="AlphaFoldDB" id="A0A8S0ZLW8"/>
<dbReference type="Proteomes" id="UP000494106">
    <property type="component" value="Unassembled WGS sequence"/>
</dbReference>
<comment type="caution">
    <text evidence="1">The sequence shown here is derived from an EMBL/GenBank/DDBJ whole genome shotgun (WGS) entry which is preliminary data.</text>
</comment>
<dbReference type="Gene3D" id="3.30.70.270">
    <property type="match status" value="1"/>
</dbReference>
<proteinExistence type="predicted"/>
<dbReference type="InterPro" id="IPR043502">
    <property type="entry name" value="DNA/RNA_pol_sf"/>
</dbReference>
<organism evidence="1 2">
    <name type="scientific">Arctia plantaginis</name>
    <name type="common">Wood tiger moth</name>
    <name type="synonym">Phalaena plantaginis</name>
    <dbReference type="NCBI Taxonomy" id="874455"/>
    <lineage>
        <taxon>Eukaryota</taxon>
        <taxon>Metazoa</taxon>
        <taxon>Ecdysozoa</taxon>
        <taxon>Arthropoda</taxon>
        <taxon>Hexapoda</taxon>
        <taxon>Insecta</taxon>
        <taxon>Pterygota</taxon>
        <taxon>Neoptera</taxon>
        <taxon>Endopterygota</taxon>
        <taxon>Lepidoptera</taxon>
        <taxon>Glossata</taxon>
        <taxon>Ditrysia</taxon>
        <taxon>Noctuoidea</taxon>
        <taxon>Erebidae</taxon>
        <taxon>Arctiinae</taxon>
        <taxon>Arctia</taxon>
    </lineage>
</organism>
<sequence length="201" mass="22534">MRAVMSMDEAHFGNEARGPNAGIIMNATMFQEVAEEIGNTNNDRLTFQAPAWNGNLPLWREKLQLTPAGVFPSTMTENGGPANNFKVDSGISHSVCSNPPLVYPMSKDQFYTRVSREMSAVIYKMKNKGVLKVVQRSPSFVSPMFLVSKPDGSARQIFNQKALNGNVMSETFHLINMYRIPDFLQAQDWLCKIDLPKPIFI</sequence>
<reference evidence="1 2" key="1">
    <citation type="submission" date="2020-04" db="EMBL/GenBank/DDBJ databases">
        <authorList>
            <person name="Wallbank WR R."/>
            <person name="Pardo Diaz C."/>
            <person name="Kozak K."/>
            <person name="Martin S."/>
            <person name="Jiggins C."/>
            <person name="Moest M."/>
            <person name="Warren A I."/>
            <person name="Byers J.R.P. K."/>
            <person name="Montejo-Kovacevich G."/>
            <person name="Yen C E."/>
        </authorList>
    </citation>
    <scope>NUCLEOTIDE SEQUENCE [LARGE SCALE GENOMIC DNA]</scope>
</reference>